<sequence>MTPTQMAEASVVAIGVDFQQTWTTRADRRVGNAAADLVREHSVPAVLDDVVDTALRSGSPPPLWVARRP</sequence>
<dbReference type="EMBL" id="LJSN01000001">
    <property type="protein sequence ID" value="PNE43509.1"/>
    <property type="molecule type" value="Genomic_DNA"/>
</dbReference>
<proteinExistence type="predicted"/>
<accession>A0A2N8PR99</accession>
<evidence type="ECO:0000313" key="2">
    <source>
        <dbReference type="Proteomes" id="UP000236047"/>
    </source>
</evidence>
<name>A0A2N8PR99_STRNR</name>
<dbReference type="Proteomes" id="UP000236047">
    <property type="component" value="Unassembled WGS sequence"/>
</dbReference>
<protein>
    <submittedName>
        <fullName evidence="1">Uncharacterized protein</fullName>
    </submittedName>
</protein>
<organism evidence="1 2">
    <name type="scientific">Streptomyces noursei</name>
    <name type="common">Streptomyces albulus</name>
    <dbReference type="NCBI Taxonomy" id="1971"/>
    <lineage>
        <taxon>Bacteria</taxon>
        <taxon>Bacillati</taxon>
        <taxon>Actinomycetota</taxon>
        <taxon>Actinomycetes</taxon>
        <taxon>Kitasatosporales</taxon>
        <taxon>Streptomycetaceae</taxon>
        <taxon>Streptomyces</taxon>
    </lineage>
</organism>
<gene>
    <name evidence="1" type="ORF">AOB60_00960</name>
</gene>
<comment type="caution">
    <text evidence="1">The sequence shown here is derived from an EMBL/GenBank/DDBJ whole genome shotgun (WGS) entry which is preliminary data.</text>
</comment>
<dbReference type="AlphaFoldDB" id="A0A2N8PR99"/>
<keyword evidence="2" id="KW-1185">Reference proteome</keyword>
<reference evidence="2" key="1">
    <citation type="submission" date="2015-09" db="EMBL/GenBank/DDBJ databases">
        <authorList>
            <person name="Graham D.E."/>
            <person name="Mahan K.M."/>
            <person name="Klingeman D.M."/>
            <person name="Fida T."/>
            <person name="Giannone R.J."/>
            <person name="Hettich R.L."/>
            <person name="Parry R.J."/>
            <person name="Spain J.C."/>
        </authorList>
    </citation>
    <scope>NUCLEOTIDE SEQUENCE [LARGE SCALE GENOMIC DNA]</scope>
    <source>
        <strain evidence="2">JCM 4701</strain>
    </source>
</reference>
<dbReference type="RefSeq" id="WP_180989975.1">
    <property type="nucleotide sequence ID" value="NZ_LJSN01000001.1"/>
</dbReference>
<evidence type="ECO:0000313" key="1">
    <source>
        <dbReference type="EMBL" id="PNE43509.1"/>
    </source>
</evidence>